<feature type="region of interest" description="Disordered" evidence="1">
    <location>
        <begin position="145"/>
        <end position="248"/>
    </location>
</feature>
<reference evidence="4" key="1">
    <citation type="journal article" date="2009" name="Genome Res.">
        <title>Comparative genomic analyses of the human fungal pathogens Coccidioides and their relatives.</title>
        <authorList>
            <person name="Sharpton T.J."/>
            <person name="Stajich J.E."/>
            <person name="Rounsley S.D."/>
            <person name="Gardner M.J."/>
            <person name="Wortman J.R."/>
            <person name="Jordar V.S."/>
            <person name="Maiti R."/>
            <person name="Kodira C.D."/>
            <person name="Neafsey D.E."/>
            <person name="Zeng Q."/>
            <person name="Hung C.-Y."/>
            <person name="McMahan C."/>
            <person name="Muszewska A."/>
            <person name="Grynberg M."/>
            <person name="Mandel M.A."/>
            <person name="Kellner E.M."/>
            <person name="Barker B.M."/>
            <person name="Galgiani J.N."/>
            <person name="Orbach M.J."/>
            <person name="Kirkland T.N."/>
            <person name="Cole G.T."/>
            <person name="Henn M.R."/>
            <person name="Birren B.W."/>
            <person name="Taylor J.W."/>
        </authorList>
    </citation>
    <scope>NUCLEOTIDE SEQUENCE [LARGE SCALE GENOMIC DNA]</scope>
    <source>
        <strain evidence="4">UAMH 1704</strain>
    </source>
</reference>
<dbReference type="GO" id="GO:0035861">
    <property type="term" value="C:site of double-strand break"/>
    <property type="evidence" value="ECO:0007669"/>
    <property type="project" value="TreeGrafter"/>
</dbReference>
<dbReference type="OrthoDB" id="6513042at2759"/>
<organism evidence="3 4">
    <name type="scientific">Uncinocarpus reesii (strain UAMH 1704)</name>
    <dbReference type="NCBI Taxonomy" id="336963"/>
    <lineage>
        <taxon>Eukaryota</taxon>
        <taxon>Fungi</taxon>
        <taxon>Dikarya</taxon>
        <taxon>Ascomycota</taxon>
        <taxon>Pezizomycotina</taxon>
        <taxon>Eurotiomycetes</taxon>
        <taxon>Eurotiomycetidae</taxon>
        <taxon>Onygenales</taxon>
        <taxon>Onygenaceae</taxon>
        <taxon>Uncinocarpus</taxon>
    </lineage>
</organism>
<dbReference type="KEGG" id="ure:UREG_04250"/>
<evidence type="ECO:0000313" key="4">
    <source>
        <dbReference type="Proteomes" id="UP000002058"/>
    </source>
</evidence>
<feature type="compositionally biased region" description="Polar residues" evidence="1">
    <location>
        <begin position="400"/>
        <end position="417"/>
    </location>
</feature>
<dbReference type="InterPro" id="IPR052800">
    <property type="entry name" value="DNA_Repair_Helicase_ZGRF1"/>
</dbReference>
<dbReference type="STRING" id="336963.C4JN42"/>
<dbReference type="Pfam" id="PF10382">
    <property type="entry name" value="ZGRF1-like_N"/>
    <property type="match status" value="1"/>
</dbReference>
<keyword evidence="4" id="KW-1185">Reference proteome</keyword>
<proteinExistence type="predicted"/>
<dbReference type="GO" id="GO:0006302">
    <property type="term" value="P:double-strand break repair"/>
    <property type="evidence" value="ECO:0007669"/>
    <property type="project" value="TreeGrafter"/>
</dbReference>
<dbReference type="GeneID" id="8437099"/>
<protein>
    <recommendedName>
        <fullName evidence="2">5'-3' DNA helicase ZGRF1-like N-terminal domain-containing protein</fullName>
    </recommendedName>
</protein>
<dbReference type="Proteomes" id="UP000002058">
    <property type="component" value="Unassembled WGS sequence"/>
</dbReference>
<evidence type="ECO:0000313" key="3">
    <source>
        <dbReference type="EMBL" id="EEP79404.1"/>
    </source>
</evidence>
<sequence>MDSGTSFRAATSVAVLPSQSTAPVIKFQCLFTYDLKRKAKRWQDGFLRFHTFNRRVMVYGTSGDFVGDLHMRESNTVQDGDQLELERGVLVDVGERLEKTETDLSELLDKRKSNLAASPARRAFLQTPAPSLMTAKSKSLNELLGKNRTPIGKAALPTKSPFDIRHETGRDTTGHTPGRPSKRRKLSPPAEIEQENDRPRARPKHAVATEDPNDVSLSFQPASALKITPLNRAESGRKSRKTVESNQKSISAMLQGVQGAMAFPSPVENPRKKLMYLELTKQTREGKPSHRNAAAGGSKGIAPRNGVEPLEANTSQPPPQPSKGQKDNIAQLPQPQPRAFSRSHSDVPPAQNANKPTPPLNPPSPSGLNPGRRHIPPTKGLQKSLSDTSMLRARPGLSRGLQTRLTTMGNTSAPSDTINEDEQGPWTSEALDLFDWWPPGRPKPELKAG</sequence>
<evidence type="ECO:0000256" key="1">
    <source>
        <dbReference type="SAM" id="MobiDB-lite"/>
    </source>
</evidence>
<feature type="compositionally biased region" description="Pro residues" evidence="1">
    <location>
        <begin position="356"/>
        <end position="365"/>
    </location>
</feature>
<dbReference type="PANTHER" id="PTHR28535:SF1">
    <property type="entry name" value="PROTEIN ZGRF1"/>
    <property type="match status" value="1"/>
</dbReference>
<dbReference type="InParanoid" id="C4JN42"/>
<dbReference type="EMBL" id="CH476616">
    <property type="protein sequence ID" value="EEP79404.1"/>
    <property type="molecule type" value="Genomic_DNA"/>
</dbReference>
<name>C4JN42_UNCRE</name>
<dbReference type="RefSeq" id="XP_002544733.1">
    <property type="nucleotide sequence ID" value="XM_002544687.1"/>
</dbReference>
<dbReference type="InterPro" id="IPR018838">
    <property type="entry name" value="ZGRF1-like_N"/>
</dbReference>
<feature type="region of interest" description="Disordered" evidence="1">
    <location>
        <begin position="282"/>
        <end position="449"/>
    </location>
</feature>
<dbReference type="AlphaFoldDB" id="C4JN42"/>
<dbReference type="OMA" id="FQCLFTH"/>
<dbReference type="GO" id="GO:0005634">
    <property type="term" value="C:nucleus"/>
    <property type="evidence" value="ECO:0007669"/>
    <property type="project" value="TreeGrafter"/>
</dbReference>
<gene>
    <name evidence="3" type="ORF">UREG_04250</name>
</gene>
<dbReference type="eggNOG" id="ENOG502SEDR">
    <property type="taxonomic scope" value="Eukaryota"/>
</dbReference>
<dbReference type="VEuPathDB" id="FungiDB:UREG_04250"/>
<feature type="compositionally biased region" description="Basic and acidic residues" evidence="1">
    <location>
        <begin position="234"/>
        <end position="243"/>
    </location>
</feature>
<feature type="domain" description="5'-3' DNA helicase ZGRF1-like N-terminal" evidence="2">
    <location>
        <begin position="24"/>
        <end position="104"/>
    </location>
</feature>
<dbReference type="HOGENOM" id="CLU_019990_0_0_1"/>
<feature type="compositionally biased region" description="Basic and acidic residues" evidence="1">
    <location>
        <begin position="162"/>
        <end position="173"/>
    </location>
</feature>
<dbReference type="PANTHER" id="PTHR28535">
    <property type="entry name" value="ZINC FINGER GRF-TYPE CONTAINING 1"/>
    <property type="match status" value="1"/>
</dbReference>
<evidence type="ECO:0000259" key="2">
    <source>
        <dbReference type="Pfam" id="PF10382"/>
    </source>
</evidence>
<accession>C4JN42</accession>